<sequence>MCCTSSKENLSLCIPLLRKLPHTLNVTPGPQVLSGCTHAVKRTHLLAVTVSTEPGEGLRVGLNSVFQDVGAAGDSPCQMDHRQSDWDQDVQNCQSESTRLVLDPYLLKYYNKRKTYFAHDALRQCTVGDIVLLKALPEARSKHVKHELAEIVYKVGRVVDPLTGKSVAGTEFREPLADLPLSPEGETTITEKLQELNISAAAPSGAESPPAPTSAP</sequence>
<evidence type="ECO:0000313" key="4">
    <source>
        <dbReference type="Ensembl" id="ENSSMAP00000052059.1"/>
    </source>
</evidence>
<dbReference type="Proteomes" id="UP000694558">
    <property type="component" value="Chromosome 4"/>
</dbReference>
<reference evidence="4" key="2">
    <citation type="submission" date="2025-08" db="UniProtKB">
        <authorList>
            <consortium name="Ensembl"/>
        </authorList>
    </citation>
    <scope>IDENTIFICATION</scope>
</reference>
<evidence type="ECO:0000256" key="1">
    <source>
        <dbReference type="ARBA" id="ARBA00010254"/>
    </source>
</evidence>
<evidence type="ECO:0000313" key="5">
    <source>
        <dbReference type="Proteomes" id="UP000694558"/>
    </source>
</evidence>
<keyword evidence="3" id="KW-0687">Ribonucleoprotein</keyword>
<dbReference type="CDD" id="cd00364">
    <property type="entry name" value="Ribosomal_uS17"/>
    <property type="match status" value="1"/>
</dbReference>
<dbReference type="Gene3D" id="2.40.50.140">
    <property type="entry name" value="Nucleic acid-binding proteins"/>
    <property type="match status" value="1"/>
</dbReference>
<proteinExistence type="inferred from homology"/>
<dbReference type="InterPro" id="IPR012340">
    <property type="entry name" value="NA-bd_OB-fold"/>
</dbReference>
<evidence type="ECO:0000256" key="3">
    <source>
        <dbReference type="ARBA" id="ARBA00023274"/>
    </source>
</evidence>
<name>A0A8D3CXQ1_SCOMX</name>
<dbReference type="AlphaFoldDB" id="A0A8D3CXQ1"/>
<dbReference type="InterPro" id="IPR000266">
    <property type="entry name" value="Ribosomal_uS17"/>
</dbReference>
<protein>
    <submittedName>
        <fullName evidence="4">Mitochondrial ribosomal protein S17</fullName>
    </submittedName>
</protein>
<dbReference type="GeneTree" id="ENSGT00530000064130"/>
<comment type="similarity">
    <text evidence="1">Belongs to the universal ribosomal protein uS17 family.</text>
</comment>
<keyword evidence="2" id="KW-0689">Ribosomal protein</keyword>
<dbReference type="Pfam" id="PF00366">
    <property type="entry name" value="Ribosomal_S17"/>
    <property type="match status" value="1"/>
</dbReference>
<gene>
    <name evidence="4" type="primary">MRPS17</name>
</gene>
<dbReference type="GO" id="GO:0003735">
    <property type="term" value="F:structural constituent of ribosome"/>
    <property type="evidence" value="ECO:0007669"/>
    <property type="project" value="InterPro"/>
</dbReference>
<accession>A0A8D3CXQ1</accession>
<dbReference type="Ensembl" id="ENSSMAT00000071203.1">
    <property type="protein sequence ID" value="ENSSMAP00000052059.1"/>
    <property type="gene ID" value="ENSSMAG00000001680.2"/>
</dbReference>
<dbReference type="PANTHER" id="PTHR24088:SF0">
    <property type="entry name" value="SMALL RIBOSOMAL SUBUNIT PROTEIN US17M"/>
    <property type="match status" value="1"/>
</dbReference>
<dbReference type="GO" id="GO:0032543">
    <property type="term" value="P:mitochondrial translation"/>
    <property type="evidence" value="ECO:0007669"/>
    <property type="project" value="TreeGrafter"/>
</dbReference>
<dbReference type="SUPFAM" id="SSF50249">
    <property type="entry name" value="Nucleic acid-binding proteins"/>
    <property type="match status" value="1"/>
</dbReference>
<organism evidence="4 5">
    <name type="scientific">Scophthalmus maximus</name>
    <name type="common">Turbot</name>
    <name type="synonym">Psetta maxima</name>
    <dbReference type="NCBI Taxonomy" id="52904"/>
    <lineage>
        <taxon>Eukaryota</taxon>
        <taxon>Metazoa</taxon>
        <taxon>Chordata</taxon>
        <taxon>Craniata</taxon>
        <taxon>Vertebrata</taxon>
        <taxon>Euteleostomi</taxon>
        <taxon>Actinopterygii</taxon>
        <taxon>Neopterygii</taxon>
        <taxon>Teleostei</taxon>
        <taxon>Neoteleostei</taxon>
        <taxon>Acanthomorphata</taxon>
        <taxon>Carangaria</taxon>
        <taxon>Pleuronectiformes</taxon>
        <taxon>Pleuronectoidei</taxon>
        <taxon>Scophthalmidae</taxon>
        <taxon>Scophthalmus</taxon>
    </lineage>
</organism>
<reference evidence="4" key="1">
    <citation type="submission" date="2023-05" db="EMBL/GenBank/DDBJ databases">
        <title>High-quality long-read genome of Scophthalmus maximus.</title>
        <authorList>
            <person name="Lien S."/>
            <person name="Martinez P."/>
        </authorList>
    </citation>
    <scope>NUCLEOTIDE SEQUENCE [LARGE SCALE GENOMIC DNA]</scope>
</reference>
<dbReference type="GO" id="GO:0005763">
    <property type="term" value="C:mitochondrial small ribosomal subunit"/>
    <property type="evidence" value="ECO:0007669"/>
    <property type="project" value="InterPro"/>
</dbReference>
<dbReference type="PANTHER" id="PTHR24088">
    <property type="entry name" value="28S RIBOSOMAL PROTEIN S17, MITOCHONDRIAL"/>
    <property type="match status" value="1"/>
</dbReference>
<evidence type="ECO:0000256" key="2">
    <source>
        <dbReference type="ARBA" id="ARBA00022980"/>
    </source>
</evidence>
<dbReference type="InterPro" id="IPR039193">
    <property type="entry name" value="Ribosomal_uS17m_metazoa"/>
</dbReference>